<keyword evidence="6 7" id="KW-0961">Cell wall biogenesis/degradation</keyword>
<evidence type="ECO:0000313" key="9">
    <source>
        <dbReference type="Proteomes" id="UP000626656"/>
    </source>
</evidence>
<keyword evidence="3 7" id="KW-1133">Transmembrane helix</keyword>
<dbReference type="RefSeq" id="WP_202775927.1">
    <property type="nucleotide sequence ID" value="NZ_CAHJWF010000170.1"/>
</dbReference>
<keyword evidence="2 7" id="KW-0812">Transmembrane</keyword>
<dbReference type="EMBL" id="CAHJWF010000170">
    <property type="protein sequence ID" value="CAB5500293.1"/>
    <property type="molecule type" value="Genomic_DNA"/>
</dbReference>
<dbReference type="Gene3D" id="3.30.1490.480">
    <property type="entry name" value="Endolytic murein transglycosylase"/>
    <property type="match status" value="1"/>
</dbReference>
<accession>A0ABN7G9Y4</accession>
<keyword evidence="9" id="KW-1185">Reference proteome</keyword>
<dbReference type="Pfam" id="PF02618">
    <property type="entry name" value="YceG"/>
    <property type="match status" value="1"/>
</dbReference>
<keyword evidence="4 7" id="KW-0472">Membrane</keyword>
<evidence type="ECO:0000256" key="1">
    <source>
        <dbReference type="ARBA" id="ARBA00022475"/>
    </source>
</evidence>
<reference evidence="8 9" key="1">
    <citation type="submission" date="2020-05" db="EMBL/GenBank/DDBJ databases">
        <authorList>
            <person name="Petersen J."/>
            <person name="Sayavedra L."/>
        </authorList>
    </citation>
    <scope>NUCLEOTIDE SEQUENCE [LARGE SCALE GENOMIC DNA]</scope>
    <source>
        <strain evidence="8">B azoricus SOX ET2 1586I</strain>
    </source>
</reference>
<keyword evidence="7" id="KW-0997">Cell inner membrane</keyword>
<protein>
    <recommendedName>
        <fullName evidence="7">Endolytic murein transglycosylase</fullName>
        <ecNumber evidence="7">4.2.2.29</ecNumber>
    </recommendedName>
    <alternativeName>
        <fullName evidence="7">Peptidoglycan lytic transglycosylase</fullName>
    </alternativeName>
    <alternativeName>
        <fullName evidence="7">Peptidoglycan polymerization terminase</fullName>
    </alternativeName>
</protein>
<dbReference type="HAMAP" id="MF_02065">
    <property type="entry name" value="MltG"/>
    <property type="match status" value="1"/>
</dbReference>
<evidence type="ECO:0000256" key="3">
    <source>
        <dbReference type="ARBA" id="ARBA00022989"/>
    </source>
</evidence>
<dbReference type="Proteomes" id="UP000626656">
    <property type="component" value="Unassembled WGS sequence"/>
</dbReference>
<evidence type="ECO:0000256" key="5">
    <source>
        <dbReference type="ARBA" id="ARBA00023239"/>
    </source>
</evidence>
<evidence type="ECO:0000256" key="7">
    <source>
        <dbReference type="HAMAP-Rule" id="MF_02065"/>
    </source>
</evidence>
<comment type="similarity">
    <text evidence="7">Belongs to the transglycosylase MltG family.</text>
</comment>
<proteinExistence type="inferred from homology"/>
<keyword evidence="1 7" id="KW-1003">Cell membrane</keyword>
<comment type="catalytic activity">
    <reaction evidence="7">
        <text>a peptidoglycan chain = a peptidoglycan chain with N-acetyl-1,6-anhydromuramyl-[peptide] at the reducing end + a peptidoglycan chain with N-acetylglucosamine at the non-reducing end.</text>
        <dbReference type="EC" id="4.2.2.29"/>
    </reaction>
</comment>
<evidence type="ECO:0000256" key="6">
    <source>
        <dbReference type="ARBA" id="ARBA00023316"/>
    </source>
</evidence>
<dbReference type="EC" id="4.2.2.29" evidence="7"/>
<keyword evidence="5 7" id="KW-0456">Lyase</keyword>
<evidence type="ECO:0000256" key="4">
    <source>
        <dbReference type="ARBA" id="ARBA00023136"/>
    </source>
</evidence>
<evidence type="ECO:0000256" key="2">
    <source>
        <dbReference type="ARBA" id="ARBA00022692"/>
    </source>
</evidence>
<feature type="site" description="Important for catalytic activity" evidence="7">
    <location>
        <position position="207"/>
    </location>
</feature>
<gene>
    <name evidence="7" type="primary">mltG</name>
    <name evidence="8" type="ORF">AZO1586I_628</name>
</gene>
<dbReference type="CDD" id="cd08010">
    <property type="entry name" value="MltG_like"/>
    <property type="match status" value="1"/>
</dbReference>
<dbReference type="NCBIfam" id="TIGR00247">
    <property type="entry name" value="endolytic transglycosylase MltG"/>
    <property type="match status" value="1"/>
</dbReference>
<dbReference type="PANTHER" id="PTHR30518:SF2">
    <property type="entry name" value="ENDOLYTIC MUREIN TRANSGLYCOSYLASE"/>
    <property type="match status" value="1"/>
</dbReference>
<dbReference type="Gene3D" id="3.30.160.60">
    <property type="entry name" value="Classic Zinc Finger"/>
    <property type="match status" value="1"/>
</dbReference>
<dbReference type="PANTHER" id="PTHR30518">
    <property type="entry name" value="ENDOLYTIC MUREIN TRANSGLYCOSYLASE"/>
    <property type="match status" value="1"/>
</dbReference>
<comment type="function">
    <text evidence="7">Functions as a peptidoglycan terminase that cleaves nascent peptidoglycan strands endolytically to terminate their elongation.</text>
</comment>
<dbReference type="InterPro" id="IPR003770">
    <property type="entry name" value="MLTG-like"/>
</dbReference>
<sequence>MSRIHLMKKLLIAIIVFGLSLFYWANSIKVIEPIVYHIPSGVSVTAIANNLEKQGIIRSSFFVRVMAKFFGSYSKLKSGYYDVVPNMSTIDLLDDFASATVATRNVTLVEGKTALDYYQQLESNKALKSNGSFVRTMQIAGIQPPYEGGFWPNTYRFEVGDSVASIFRKSNQILRGILAIEWKKRDKNLRFSSPEQALILASLIEKETAHNAEKSHIAGVFVRRLQRGMRLQTDPTVVYALGKSYRGYLTRKDLRVNSPYNTYRNHGLPPTPIASVGITSLRAALHPTSGDSLFFVAKKDGTHAFARTYEKHKNNIRKYLK</sequence>
<evidence type="ECO:0000313" key="8">
    <source>
        <dbReference type="EMBL" id="CAB5500293.1"/>
    </source>
</evidence>
<name>A0ABN7G9Y4_9GAMM</name>
<comment type="caution">
    <text evidence="8">The sequence shown here is derived from an EMBL/GenBank/DDBJ whole genome shotgun (WGS) entry which is preliminary data.</text>
</comment>
<organism evidence="8 9">
    <name type="scientific">Bathymodiolus thermophilus thioautotrophic gill symbiont</name>
    <dbReference type="NCBI Taxonomy" id="2360"/>
    <lineage>
        <taxon>Bacteria</taxon>
        <taxon>Pseudomonadati</taxon>
        <taxon>Pseudomonadota</taxon>
        <taxon>Gammaproteobacteria</taxon>
        <taxon>sulfur-oxidizing symbionts</taxon>
    </lineage>
</organism>